<dbReference type="PATRIC" id="fig|317.174.peg.2723"/>
<evidence type="ECO:0000313" key="2">
    <source>
        <dbReference type="Proteomes" id="UP000028643"/>
    </source>
</evidence>
<dbReference type="RefSeq" id="WP_047575384.1">
    <property type="nucleotide sequence ID" value="NZ_JPQT01000105.1"/>
</dbReference>
<gene>
    <name evidence="1" type="ORF">IV02_13250</name>
</gene>
<evidence type="ECO:0000313" key="1">
    <source>
        <dbReference type="EMBL" id="KFE51174.1"/>
    </source>
</evidence>
<name>A0A085V6W1_PSESX</name>
<sequence>MKNLTTQMTIHPFSTVFEIGFSESRVEKLEQLAAKHKESGSWLGVFSWPNGNWCVVVMNAQPSSASALTNKVKAELYDRAALMATEEIFPLLDLRAQA</sequence>
<reference evidence="1 2" key="1">
    <citation type="submission" date="2014-07" db="EMBL/GenBank/DDBJ databases">
        <title>Draft Genome Sequences of Environmental Pseudomonas syringae strains.</title>
        <authorList>
            <person name="Baltrus D.A."/>
            <person name="Berge O."/>
            <person name="Morris C."/>
        </authorList>
    </citation>
    <scope>NUCLEOTIDE SEQUENCE [LARGE SCALE GENOMIC DNA]</scope>
    <source>
        <strain evidence="1 2">CEB003</strain>
    </source>
</reference>
<proteinExistence type="predicted"/>
<dbReference type="EMBL" id="JPQT01000105">
    <property type="protein sequence ID" value="KFE51174.1"/>
    <property type="molecule type" value="Genomic_DNA"/>
</dbReference>
<dbReference type="Proteomes" id="UP000028643">
    <property type="component" value="Unassembled WGS sequence"/>
</dbReference>
<protein>
    <submittedName>
        <fullName evidence="1">Uncharacterized protein</fullName>
    </submittedName>
</protein>
<comment type="caution">
    <text evidence="1">The sequence shown here is derived from an EMBL/GenBank/DDBJ whole genome shotgun (WGS) entry which is preliminary data.</text>
</comment>
<dbReference type="AlphaFoldDB" id="A0A085V6W1"/>
<organism evidence="1 2">
    <name type="scientific">Pseudomonas syringae</name>
    <dbReference type="NCBI Taxonomy" id="317"/>
    <lineage>
        <taxon>Bacteria</taxon>
        <taxon>Pseudomonadati</taxon>
        <taxon>Pseudomonadota</taxon>
        <taxon>Gammaproteobacteria</taxon>
        <taxon>Pseudomonadales</taxon>
        <taxon>Pseudomonadaceae</taxon>
        <taxon>Pseudomonas</taxon>
    </lineage>
</organism>
<accession>A0A085V6W1</accession>